<proteinExistence type="predicted"/>
<dbReference type="RefSeq" id="WP_144041894.1">
    <property type="nucleotide sequence ID" value="NZ_BMPL01000029.1"/>
</dbReference>
<dbReference type="AlphaFoldDB" id="A0A553JJE7"/>
<protein>
    <submittedName>
        <fullName evidence="3">DUF2087 domain-containing protein</fullName>
    </submittedName>
</protein>
<comment type="caution">
    <text evidence="3">The sequence shown here is derived from an EMBL/GenBank/DDBJ whole genome shotgun (WGS) entry which is preliminary data.</text>
</comment>
<dbReference type="Pfam" id="PF09860">
    <property type="entry name" value="DUF2087"/>
    <property type="match status" value="1"/>
</dbReference>
<feature type="compositionally biased region" description="Basic and acidic residues" evidence="1">
    <location>
        <begin position="190"/>
        <end position="199"/>
    </location>
</feature>
<dbReference type="OrthoDB" id="6867569at2"/>
<evidence type="ECO:0000256" key="1">
    <source>
        <dbReference type="SAM" id="MobiDB-lite"/>
    </source>
</evidence>
<evidence type="ECO:0000313" key="3">
    <source>
        <dbReference type="EMBL" id="TRY12582.1"/>
    </source>
</evidence>
<dbReference type="InterPro" id="IPR018656">
    <property type="entry name" value="DUF2087"/>
</dbReference>
<feature type="compositionally biased region" description="Polar residues" evidence="1">
    <location>
        <begin position="178"/>
        <end position="189"/>
    </location>
</feature>
<dbReference type="Proteomes" id="UP000318126">
    <property type="component" value="Unassembled WGS sequence"/>
</dbReference>
<organism evidence="3 4">
    <name type="scientific">Shewanella hanedai</name>
    <name type="common">Alteromonas hanedai</name>
    <dbReference type="NCBI Taxonomy" id="25"/>
    <lineage>
        <taxon>Bacteria</taxon>
        <taxon>Pseudomonadati</taxon>
        <taxon>Pseudomonadota</taxon>
        <taxon>Gammaproteobacteria</taxon>
        <taxon>Alteromonadales</taxon>
        <taxon>Shewanellaceae</taxon>
        <taxon>Shewanella</taxon>
    </lineage>
</organism>
<reference evidence="4" key="1">
    <citation type="submission" date="2019-07" db="EMBL/GenBank/DDBJ databases">
        <title>Shewanella sp. YLB-08 draft genomic sequence.</title>
        <authorList>
            <person name="Yu L."/>
        </authorList>
    </citation>
    <scope>NUCLEOTIDE SEQUENCE [LARGE SCALE GENOMIC DNA]</scope>
    <source>
        <strain evidence="4">JCM 20706</strain>
    </source>
</reference>
<evidence type="ECO:0000259" key="2">
    <source>
        <dbReference type="Pfam" id="PF09860"/>
    </source>
</evidence>
<feature type="domain" description="DUF2087" evidence="2">
    <location>
        <begin position="86"/>
        <end position="157"/>
    </location>
</feature>
<gene>
    <name evidence="3" type="ORF">FN961_19695</name>
</gene>
<dbReference type="EMBL" id="VKGK01000030">
    <property type="protein sequence ID" value="TRY12582.1"/>
    <property type="molecule type" value="Genomic_DNA"/>
</dbReference>
<sequence length="199" mass="23208">MSKSLTPFSCDDISALAKSLRKQLQQHESFPSHVEMLNILAKASGLQNFQQLRQQHAEQLLSEQPELSVPIPKRLKPFMSSDYIMHSWPAKYAIQQQSLWFFWCRFQYQQSYTEQQVNGILSDYLDSLDFKDFALIRRELCNHKLLKRTDDGGTYWRASATTPDGFEPLADFWPSPLKPSQLQPNQLEHNQLKSDNEEN</sequence>
<name>A0A553JJE7_SHEHA</name>
<evidence type="ECO:0000313" key="4">
    <source>
        <dbReference type="Proteomes" id="UP000318126"/>
    </source>
</evidence>
<accession>A0A553JJE7</accession>
<keyword evidence="4" id="KW-1185">Reference proteome</keyword>
<feature type="region of interest" description="Disordered" evidence="1">
    <location>
        <begin position="175"/>
        <end position="199"/>
    </location>
</feature>